<dbReference type="AlphaFoldDB" id="A0A0U2Z3V6"/>
<sequence length="73" mass="8361">MKKGEAQLATKQQMLTKLREADQAGVDVSSPKALVTHMLERGDKDAVLWFYKKGSVEFDFDYYRKLVAELKAH</sequence>
<proteinExistence type="predicted"/>
<organism evidence="1 2">
    <name type="scientific">Planococcus rifietoensis</name>
    <dbReference type="NCBI Taxonomy" id="200991"/>
    <lineage>
        <taxon>Bacteria</taxon>
        <taxon>Bacillati</taxon>
        <taxon>Bacillota</taxon>
        <taxon>Bacilli</taxon>
        <taxon>Bacillales</taxon>
        <taxon>Caryophanaceae</taxon>
        <taxon>Planococcus</taxon>
    </lineage>
</organism>
<evidence type="ECO:0000313" key="1">
    <source>
        <dbReference type="EMBL" id="ALS73892.1"/>
    </source>
</evidence>
<dbReference type="EMBL" id="CP013659">
    <property type="protein sequence ID" value="ALS73892.1"/>
    <property type="molecule type" value="Genomic_DNA"/>
</dbReference>
<evidence type="ECO:0000313" key="2">
    <source>
        <dbReference type="Proteomes" id="UP000067683"/>
    </source>
</evidence>
<dbReference type="STRING" id="200991.AUC31_00905"/>
<keyword evidence="2" id="KW-1185">Reference proteome</keyword>
<gene>
    <name evidence="1" type="ORF">AUC31_00905</name>
</gene>
<dbReference type="KEGG" id="prt:AUC31_00905"/>
<dbReference type="Proteomes" id="UP000067683">
    <property type="component" value="Chromosome"/>
</dbReference>
<accession>A0A0U2Z3V6</accession>
<protein>
    <submittedName>
        <fullName evidence="1">Uncharacterized protein</fullName>
    </submittedName>
</protein>
<reference evidence="1" key="1">
    <citation type="submission" date="2016-01" db="EMBL/GenBank/DDBJ databases">
        <title>Complete genome of Planococcus rifietoensis type strain M8.</title>
        <authorList>
            <person name="See-Too W.S."/>
        </authorList>
    </citation>
    <scope>NUCLEOTIDE SEQUENCE [LARGE SCALE GENOMIC DNA]</scope>
    <source>
        <strain evidence="1">M8</strain>
    </source>
</reference>
<name>A0A0U2Z3V6_9BACL</name>